<comment type="subunit">
    <text evidence="4">Homodimer; the beta-strands of each monomer intercalate to form a hydrophobic core, while the alpha-helices form wings that extend away from the core.</text>
</comment>
<keyword evidence="4" id="KW-0678">Repressor</keyword>
<gene>
    <name evidence="4" type="primary">csrA</name>
    <name evidence="6" type="ORF">Pla108_01890</name>
</gene>
<dbReference type="GO" id="GO:0044781">
    <property type="term" value="P:bacterial-type flagellum organization"/>
    <property type="evidence" value="ECO:0007669"/>
    <property type="project" value="UniProtKB-KW"/>
</dbReference>
<comment type="caution">
    <text evidence="6">The sequence shown here is derived from an EMBL/GenBank/DDBJ whole genome shotgun (WGS) entry which is preliminary data.</text>
</comment>
<proteinExistence type="inferred from homology"/>
<evidence type="ECO:0000313" key="6">
    <source>
        <dbReference type="EMBL" id="TWT99254.1"/>
    </source>
</evidence>
<keyword evidence="2 4" id="KW-0810">Translation regulation</keyword>
<evidence type="ECO:0000313" key="7">
    <source>
        <dbReference type="Proteomes" id="UP000317421"/>
    </source>
</evidence>
<dbReference type="OrthoDB" id="289081at2"/>
<comment type="subcellular location">
    <subcellularLocation>
        <location evidence="4">Cytoplasm</location>
    </subcellularLocation>
</comment>
<dbReference type="GO" id="GO:0006402">
    <property type="term" value="P:mRNA catabolic process"/>
    <property type="evidence" value="ECO:0007669"/>
    <property type="project" value="InterPro"/>
</dbReference>
<keyword evidence="7" id="KW-1185">Reference proteome</keyword>
<comment type="function">
    <text evidence="4">A translational regulator that binds mRNA to regulate translation initiation and/or mRNA stability. Usually binds in the 5'-UTR at or near the Shine-Dalgarno sequence preventing ribosome-binding, thus repressing translation. Its main target seems to be the major flagellin gene, while its function is anatagonized by FliW.</text>
</comment>
<sequence>MLVLSRKEAQRIRVGDSIVITVVKIAGDKVRVGIEAPSDVLVLRDELEAWDTVPAAPRCEARQEGRPGVPDAIPSLAEPSIAGLKQSA</sequence>
<protein>
    <recommendedName>
        <fullName evidence="4">Translational regulator CsrA</fullName>
    </recommendedName>
</protein>
<dbReference type="PANTHER" id="PTHR34984">
    <property type="entry name" value="CARBON STORAGE REGULATOR"/>
    <property type="match status" value="1"/>
</dbReference>
<dbReference type="EMBL" id="SJPR01000001">
    <property type="protein sequence ID" value="TWT99254.1"/>
    <property type="molecule type" value="Genomic_DNA"/>
</dbReference>
<evidence type="ECO:0000256" key="4">
    <source>
        <dbReference type="HAMAP-Rule" id="MF_00167"/>
    </source>
</evidence>
<dbReference type="GO" id="GO:0048027">
    <property type="term" value="F:mRNA 5'-UTR binding"/>
    <property type="evidence" value="ECO:0007669"/>
    <property type="project" value="UniProtKB-UniRule"/>
</dbReference>
<dbReference type="SUPFAM" id="SSF117130">
    <property type="entry name" value="CsrA-like"/>
    <property type="match status" value="1"/>
</dbReference>
<keyword evidence="1 4" id="KW-0963">Cytoplasm</keyword>
<dbReference type="HAMAP" id="MF_00167">
    <property type="entry name" value="CsrA"/>
    <property type="match status" value="1"/>
</dbReference>
<evidence type="ECO:0000256" key="5">
    <source>
        <dbReference type="SAM" id="MobiDB-lite"/>
    </source>
</evidence>
<dbReference type="GO" id="GO:0045947">
    <property type="term" value="P:negative regulation of translational initiation"/>
    <property type="evidence" value="ECO:0007669"/>
    <property type="project" value="UniProtKB-UniRule"/>
</dbReference>
<accession>A0A5C6AGZ3</accession>
<dbReference type="PANTHER" id="PTHR34984:SF1">
    <property type="entry name" value="CARBON STORAGE REGULATOR"/>
    <property type="match status" value="1"/>
</dbReference>
<dbReference type="Proteomes" id="UP000317421">
    <property type="component" value="Unassembled WGS sequence"/>
</dbReference>
<evidence type="ECO:0000256" key="3">
    <source>
        <dbReference type="ARBA" id="ARBA00022884"/>
    </source>
</evidence>
<evidence type="ECO:0000256" key="1">
    <source>
        <dbReference type="ARBA" id="ARBA00022490"/>
    </source>
</evidence>
<dbReference type="RefSeq" id="WP_146441591.1">
    <property type="nucleotide sequence ID" value="NZ_SJPR01000001.1"/>
</dbReference>
<name>A0A5C6AGZ3_9BACT</name>
<dbReference type="Pfam" id="PF02599">
    <property type="entry name" value="CsrA"/>
    <property type="match status" value="1"/>
</dbReference>
<dbReference type="GO" id="GO:0005829">
    <property type="term" value="C:cytosol"/>
    <property type="evidence" value="ECO:0007669"/>
    <property type="project" value="TreeGrafter"/>
</dbReference>
<keyword evidence="4" id="KW-1005">Bacterial flagellum biogenesis</keyword>
<dbReference type="AlphaFoldDB" id="A0A5C6AGZ3"/>
<comment type="similarity">
    <text evidence="4">Belongs to the CsrA/RsmA family.</text>
</comment>
<organism evidence="6 7">
    <name type="scientific">Botrimarina colliarenosi</name>
    <dbReference type="NCBI Taxonomy" id="2528001"/>
    <lineage>
        <taxon>Bacteria</taxon>
        <taxon>Pseudomonadati</taxon>
        <taxon>Planctomycetota</taxon>
        <taxon>Planctomycetia</taxon>
        <taxon>Pirellulales</taxon>
        <taxon>Lacipirellulaceae</taxon>
        <taxon>Botrimarina</taxon>
    </lineage>
</organism>
<feature type="region of interest" description="Disordered" evidence="5">
    <location>
        <begin position="61"/>
        <end position="88"/>
    </location>
</feature>
<dbReference type="InterPro" id="IPR036107">
    <property type="entry name" value="CsrA_sf"/>
</dbReference>
<dbReference type="Gene3D" id="2.60.40.4380">
    <property type="entry name" value="Translational regulator CsrA"/>
    <property type="match status" value="1"/>
</dbReference>
<dbReference type="GO" id="GO:1902208">
    <property type="term" value="P:regulation of bacterial-type flagellum assembly"/>
    <property type="evidence" value="ECO:0007669"/>
    <property type="project" value="UniProtKB-UniRule"/>
</dbReference>
<reference evidence="6 7" key="1">
    <citation type="submission" date="2019-02" db="EMBL/GenBank/DDBJ databases">
        <title>Deep-cultivation of Planctomycetes and their phenomic and genomic characterization uncovers novel biology.</title>
        <authorList>
            <person name="Wiegand S."/>
            <person name="Jogler M."/>
            <person name="Boedeker C."/>
            <person name="Pinto D."/>
            <person name="Vollmers J."/>
            <person name="Rivas-Marin E."/>
            <person name="Kohn T."/>
            <person name="Peeters S.H."/>
            <person name="Heuer A."/>
            <person name="Rast P."/>
            <person name="Oberbeckmann S."/>
            <person name="Bunk B."/>
            <person name="Jeske O."/>
            <person name="Meyerdierks A."/>
            <person name="Storesund J.E."/>
            <person name="Kallscheuer N."/>
            <person name="Luecker S."/>
            <person name="Lage O.M."/>
            <person name="Pohl T."/>
            <person name="Merkel B.J."/>
            <person name="Hornburger P."/>
            <person name="Mueller R.-W."/>
            <person name="Bruemmer F."/>
            <person name="Labrenz M."/>
            <person name="Spormann A.M."/>
            <person name="Op Den Camp H."/>
            <person name="Overmann J."/>
            <person name="Amann R."/>
            <person name="Jetten M.S.M."/>
            <person name="Mascher T."/>
            <person name="Medema M.H."/>
            <person name="Devos D.P."/>
            <person name="Kaster A.-K."/>
            <person name="Ovreas L."/>
            <person name="Rohde M."/>
            <person name="Galperin M.Y."/>
            <person name="Jogler C."/>
        </authorList>
    </citation>
    <scope>NUCLEOTIDE SEQUENCE [LARGE SCALE GENOMIC DNA]</scope>
    <source>
        <strain evidence="6 7">Pla108</strain>
    </source>
</reference>
<dbReference type="GO" id="GO:0006109">
    <property type="term" value="P:regulation of carbohydrate metabolic process"/>
    <property type="evidence" value="ECO:0007669"/>
    <property type="project" value="InterPro"/>
</dbReference>
<evidence type="ECO:0000256" key="2">
    <source>
        <dbReference type="ARBA" id="ARBA00022845"/>
    </source>
</evidence>
<dbReference type="InterPro" id="IPR003751">
    <property type="entry name" value="CsrA"/>
</dbReference>
<keyword evidence="3 4" id="KW-0694">RNA-binding</keyword>